<protein>
    <recommendedName>
        <fullName evidence="4">Chromo domain-containing protein</fullName>
    </recommendedName>
</protein>
<dbReference type="GeneID" id="100158808"/>
<proteinExistence type="predicted"/>
<dbReference type="OrthoDB" id="273092at2759"/>
<dbReference type="PRINTS" id="PR00504">
    <property type="entry name" value="CHROMODOMAIN"/>
</dbReference>
<dbReference type="PANTHER" id="PTHR22812">
    <property type="entry name" value="CHROMOBOX PROTEIN"/>
    <property type="match status" value="1"/>
</dbReference>
<dbReference type="KEGG" id="api:100158808"/>
<sequence length="229" mass="26314">MSSSAKEIVANNIDVSSDTAVEQEDEYIVEKILDKRVIKNKVEYFLKWNGYDDTDNTWEPLENLNCKDLIIDFEKNLKQQNDRKKKEKLERGRKRTSSEAGLSQDSKKHRNSSIYNSKIRVEKADESSEAGPSIPKKSKTLLTENNENSVTEGSKEIENNSTTTSIKKQVKEIIGATNFNGSLEFLVKWEGLRKTEFVSAEELKLKCPQILIKYYEGKLKWRDEPGNNN</sequence>
<dbReference type="InterPro" id="IPR023779">
    <property type="entry name" value="Chromodomain_CS"/>
</dbReference>
<keyword evidence="2" id="KW-0539">Nucleus</keyword>
<dbReference type="InterPro" id="IPR017984">
    <property type="entry name" value="Chromo_dom_subgr"/>
</dbReference>
<dbReference type="InterPro" id="IPR016197">
    <property type="entry name" value="Chromo-like_dom_sf"/>
</dbReference>
<dbReference type="GO" id="GO:0005634">
    <property type="term" value="C:nucleus"/>
    <property type="evidence" value="ECO:0007669"/>
    <property type="project" value="UniProtKB-SubCell"/>
</dbReference>
<keyword evidence="6" id="KW-1185">Reference proteome</keyword>
<evidence type="ECO:0000256" key="1">
    <source>
        <dbReference type="ARBA" id="ARBA00004123"/>
    </source>
</evidence>
<dbReference type="Proteomes" id="UP000007819">
    <property type="component" value="Chromosome X"/>
</dbReference>
<evidence type="ECO:0000313" key="6">
    <source>
        <dbReference type="Proteomes" id="UP000007819"/>
    </source>
</evidence>
<dbReference type="Pfam" id="PF00385">
    <property type="entry name" value="Chromo"/>
    <property type="match status" value="1"/>
</dbReference>
<dbReference type="InterPro" id="IPR000953">
    <property type="entry name" value="Chromo/chromo_shadow_dom"/>
</dbReference>
<dbReference type="InterPro" id="IPR008251">
    <property type="entry name" value="Chromo_shadow_dom"/>
</dbReference>
<dbReference type="AlphaFoldDB" id="A0A8R2H5A3"/>
<organism evidence="5 6">
    <name type="scientific">Acyrthosiphon pisum</name>
    <name type="common">Pea aphid</name>
    <dbReference type="NCBI Taxonomy" id="7029"/>
    <lineage>
        <taxon>Eukaryota</taxon>
        <taxon>Metazoa</taxon>
        <taxon>Ecdysozoa</taxon>
        <taxon>Arthropoda</taxon>
        <taxon>Hexapoda</taxon>
        <taxon>Insecta</taxon>
        <taxon>Pterygota</taxon>
        <taxon>Neoptera</taxon>
        <taxon>Paraneoptera</taxon>
        <taxon>Hemiptera</taxon>
        <taxon>Sternorrhyncha</taxon>
        <taxon>Aphidomorpha</taxon>
        <taxon>Aphidoidea</taxon>
        <taxon>Aphididae</taxon>
        <taxon>Macrosiphini</taxon>
        <taxon>Acyrthosiphon</taxon>
    </lineage>
</organism>
<reference evidence="6" key="1">
    <citation type="submission" date="2010-06" db="EMBL/GenBank/DDBJ databases">
        <authorList>
            <person name="Jiang H."/>
            <person name="Abraham K."/>
            <person name="Ali S."/>
            <person name="Alsbrooks S.L."/>
            <person name="Anim B.N."/>
            <person name="Anosike U.S."/>
            <person name="Attaway T."/>
            <person name="Bandaranaike D.P."/>
            <person name="Battles P.K."/>
            <person name="Bell S.N."/>
            <person name="Bell A.V."/>
            <person name="Beltran B."/>
            <person name="Bickham C."/>
            <person name="Bustamante Y."/>
            <person name="Caleb T."/>
            <person name="Canada A."/>
            <person name="Cardenas V."/>
            <person name="Carter K."/>
            <person name="Chacko J."/>
            <person name="Chandrabose M.N."/>
            <person name="Chavez D."/>
            <person name="Chavez A."/>
            <person name="Chen L."/>
            <person name="Chu H.-S."/>
            <person name="Claassen K.J."/>
            <person name="Cockrell R."/>
            <person name="Collins M."/>
            <person name="Cooper J.A."/>
            <person name="Cree A."/>
            <person name="Curry S.M."/>
            <person name="Da Y."/>
            <person name="Dao M.D."/>
            <person name="Das B."/>
            <person name="Davila M.-L."/>
            <person name="Davy-Carroll L."/>
            <person name="Denson S."/>
            <person name="Dinh H."/>
            <person name="Ebong V.E."/>
            <person name="Edwards J.R."/>
            <person name="Egan A."/>
            <person name="El-Daye J."/>
            <person name="Escobedo L."/>
            <person name="Fernandez S."/>
            <person name="Fernando P.R."/>
            <person name="Flagg N."/>
            <person name="Forbes L.D."/>
            <person name="Fowler R.G."/>
            <person name="Fu Q."/>
            <person name="Gabisi R.A."/>
            <person name="Ganer J."/>
            <person name="Garbino Pronczuk A."/>
            <person name="Garcia R.M."/>
            <person name="Garner T."/>
            <person name="Garrett T.E."/>
            <person name="Gonzalez D.A."/>
            <person name="Hamid H."/>
            <person name="Hawkins E.S."/>
            <person name="Hirani K."/>
            <person name="Hogues M.E."/>
            <person name="Hollins B."/>
            <person name="Hsiao C.-H."/>
            <person name="Jabil R."/>
            <person name="James M.L."/>
            <person name="Jhangiani S.N."/>
            <person name="Johnson B."/>
            <person name="Johnson Q."/>
            <person name="Joshi V."/>
            <person name="Kalu J.B."/>
            <person name="Kam C."/>
            <person name="Kashfia A."/>
            <person name="Keebler J."/>
            <person name="Kisamo H."/>
            <person name="Kovar C.L."/>
            <person name="Lago L.A."/>
            <person name="Lai C.-Y."/>
            <person name="Laidlaw J."/>
            <person name="Lara F."/>
            <person name="Le T.-K."/>
            <person name="Lee S.L."/>
            <person name="Legall F.H."/>
            <person name="Lemon S.J."/>
            <person name="Lewis L.R."/>
            <person name="Li B."/>
            <person name="Liu Y."/>
            <person name="Liu Y.-S."/>
            <person name="Lopez J."/>
            <person name="Lozado R.J."/>
            <person name="Lu J."/>
            <person name="Madu R.C."/>
            <person name="Maheshwari M."/>
            <person name="Maheshwari R."/>
            <person name="Malloy K."/>
            <person name="Martinez E."/>
            <person name="Mathew T."/>
            <person name="Mercado I.C."/>
            <person name="Mercado C."/>
            <person name="Meyer B."/>
            <person name="Montgomery K."/>
            <person name="Morgan M.B."/>
            <person name="Munidasa M."/>
            <person name="Nazareth L.V."/>
            <person name="Nelson J."/>
            <person name="Ng B.M."/>
            <person name="Nguyen N.B."/>
            <person name="Nguyen P.Q."/>
            <person name="Nguyen T."/>
            <person name="Obregon M."/>
            <person name="Okwuonu G.O."/>
            <person name="Onwere C.G."/>
            <person name="Orozco G."/>
            <person name="Parra A."/>
            <person name="Patel S."/>
            <person name="Patil S."/>
            <person name="Perez A."/>
            <person name="Perez Y."/>
            <person name="Pham C."/>
            <person name="Primus E.L."/>
            <person name="Pu L.-L."/>
            <person name="Puazo M."/>
            <person name="Qin X."/>
            <person name="Quiroz J.B."/>
            <person name="Reese J."/>
            <person name="Richards S."/>
            <person name="Rives C.M."/>
            <person name="Robberts R."/>
            <person name="Ruiz S.J."/>
            <person name="Ruiz M.J."/>
            <person name="Santibanez J."/>
            <person name="Schneider B.W."/>
            <person name="Sisson I."/>
            <person name="Smith M."/>
            <person name="Sodergren E."/>
            <person name="Song X.-Z."/>
            <person name="Song B.B."/>
            <person name="Summersgill H."/>
            <person name="Thelus R."/>
            <person name="Thornton R.D."/>
            <person name="Trejos Z.Y."/>
            <person name="Usmani K."/>
            <person name="Vattathil S."/>
            <person name="Villasana D."/>
            <person name="Walker D.L."/>
            <person name="Wang S."/>
            <person name="Wang K."/>
            <person name="White C.S."/>
            <person name="Williams A.C."/>
            <person name="Williamson J."/>
            <person name="Wilson K."/>
            <person name="Woghiren I.O."/>
            <person name="Woodworth J.R."/>
            <person name="Worley K.C."/>
            <person name="Wright R.A."/>
            <person name="Wu W."/>
            <person name="Young L."/>
            <person name="Zhang L."/>
            <person name="Zhang J."/>
            <person name="Zhu Y."/>
            <person name="Muzny D.M."/>
            <person name="Weinstock G."/>
            <person name="Gibbs R.A."/>
        </authorList>
    </citation>
    <scope>NUCLEOTIDE SEQUENCE [LARGE SCALE GENOMIC DNA]</scope>
    <source>
        <strain evidence="6">LSR1</strain>
    </source>
</reference>
<feature type="domain" description="Chromo" evidence="4">
    <location>
        <begin position="168"/>
        <end position="226"/>
    </location>
</feature>
<dbReference type="RefSeq" id="XP_016656170.1">
    <property type="nucleotide sequence ID" value="XM_016800681.1"/>
</dbReference>
<dbReference type="GO" id="GO:0000792">
    <property type="term" value="C:heterochromatin"/>
    <property type="evidence" value="ECO:0007669"/>
    <property type="project" value="UniProtKB-ARBA"/>
</dbReference>
<dbReference type="SUPFAM" id="SSF54160">
    <property type="entry name" value="Chromo domain-like"/>
    <property type="match status" value="2"/>
</dbReference>
<reference evidence="5" key="2">
    <citation type="submission" date="2022-06" db="UniProtKB">
        <authorList>
            <consortium name="EnsemblMetazoa"/>
        </authorList>
    </citation>
    <scope>IDENTIFICATION</scope>
</reference>
<dbReference type="CDD" id="cd00034">
    <property type="entry name" value="CSD"/>
    <property type="match status" value="1"/>
</dbReference>
<dbReference type="InterPro" id="IPR023780">
    <property type="entry name" value="Chromo_domain"/>
</dbReference>
<accession>A0A8R2H5A3</accession>
<name>A0A8R2H5A3_ACYPI</name>
<evidence type="ECO:0000256" key="2">
    <source>
        <dbReference type="ARBA" id="ARBA00023242"/>
    </source>
</evidence>
<dbReference type="SMART" id="SM00300">
    <property type="entry name" value="ChSh"/>
    <property type="match status" value="1"/>
</dbReference>
<dbReference type="EnsemblMetazoa" id="XM_016800681.2">
    <property type="protein sequence ID" value="XP_016656170.1"/>
    <property type="gene ID" value="LOC100158808"/>
</dbReference>
<feature type="compositionally biased region" description="Polar residues" evidence="3">
    <location>
        <begin position="140"/>
        <end position="152"/>
    </location>
</feature>
<feature type="compositionally biased region" description="Basic and acidic residues" evidence="3">
    <location>
        <begin position="80"/>
        <end position="90"/>
    </location>
</feature>
<dbReference type="SMART" id="SM00298">
    <property type="entry name" value="CHROMO"/>
    <property type="match status" value="2"/>
</dbReference>
<dbReference type="PROSITE" id="PS00598">
    <property type="entry name" value="CHROMO_1"/>
    <property type="match status" value="1"/>
</dbReference>
<evidence type="ECO:0000256" key="3">
    <source>
        <dbReference type="SAM" id="MobiDB-lite"/>
    </source>
</evidence>
<evidence type="ECO:0000313" key="5">
    <source>
        <dbReference type="EnsemblMetazoa" id="XP_016656170.1"/>
    </source>
</evidence>
<feature type="domain" description="Chromo" evidence="4">
    <location>
        <begin position="27"/>
        <end position="85"/>
    </location>
</feature>
<comment type="subcellular location">
    <subcellularLocation>
        <location evidence="1">Nucleus</location>
    </subcellularLocation>
</comment>
<dbReference type="Pfam" id="PF01393">
    <property type="entry name" value="Chromo_shadow"/>
    <property type="match status" value="1"/>
</dbReference>
<dbReference type="Gene3D" id="2.40.50.40">
    <property type="match status" value="2"/>
</dbReference>
<feature type="region of interest" description="Disordered" evidence="3">
    <location>
        <begin position="80"/>
        <end position="162"/>
    </location>
</feature>
<dbReference type="InterPro" id="IPR051219">
    <property type="entry name" value="Heterochromatin_chromo-domain"/>
</dbReference>
<evidence type="ECO:0000259" key="4">
    <source>
        <dbReference type="PROSITE" id="PS50013"/>
    </source>
</evidence>
<dbReference type="PROSITE" id="PS50013">
    <property type="entry name" value="CHROMO_2"/>
    <property type="match status" value="2"/>
</dbReference>